<dbReference type="RefSeq" id="WP_125484346.1">
    <property type="nucleotide sequence ID" value="NZ_RSDW01000001.1"/>
</dbReference>
<dbReference type="PANTHER" id="PTHR43156">
    <property type="entry name" value="STAGE II SPORULATION PROTEIN E-RELATED"/>
    <property type="match status" value="1"/>
</dbReference>
<dbReference type="Pfam" id="PF00072">
    <property type="entry name" value="Response_reg"/>
    <property type="match status" value="1"/>
</dbReference>
<dbReference type="AlphaFoldDB" id="A0A3R9Q892"/>
<accession>A0A3R9Q892</accession>
<reference evidence="4 5" key="1">
    <citation type="submission" date="2018-12" db="EMBL/GenBank/DDBJ databases">
        <title>Sequencing of bacterial isolates from soil warming experiment in Harvard Forest, Massachusetts, USA.</title>
        <authorList>
            <person name="Deangelis K."/>
        </authorList>
    </citation>
    <scope>NUCLEOTIDE SEQUENCE [LARGE SCALE GENOMIC DNA]</scope>
    <source>
        <strain evidence="4 5">EB153</strain>
    </source>
</reference>
<dbReference type="PROSITE" id="PS50110">
    <property type="entry name" value="RESPONSE_REGULATORY"/>
    <property type="match status" value="1"/>
</dbReference>
<keyword evidence="2" id="KW-0597">Phosphoprotein</keyword>
<protein>
    <submittedName>
        <fullName evidence="4">Response regulator receiver domain-containing protein</fullName>
    </submittedName>
</protein>
<dbReference type="InterPro" id="IPR036457">
    <property type="entry name" value="PPM-type-like_dom_sf"/>
</dbReference>
<keyword evidence="5" id="KW-1185">Reference proteome</keyword>
<feature type="modified residue" description="4-aspartylphosphate" evidence="2">
    <location>
        <position position="56"/>
    </location>
</feature>
<feature type="domain" description="Response regulatory" evidence="3">
    <location>
        <begin position="7"/>
        <end position="123"/>
    </location>
</feature>
<evidence type="ECO:0000256" key="1">
    <source>
        <dbReference type="ARBA" id="ARBA00022801"/>
    </source>
</evidence>
<dbReference type="SUPFAM" id="SSF52172">
    <property type="entry name" value="CheY-like"/>
    <property type="match status" value="1"/>
</dbReference>
<dbReference type="OrthoDB" id="9763484at2"/>
<proteinExistence type="predicted"/>
<dbReference type="SMART" id="SM00331">
    <property type="entry name" value="PP2C_SIG"/>
    <property type="match status" value="1"/>
</dbReference>
<dbReference type="InterPro" id="IPR001932">
    <property type="entry name" value="PPM-type_phosphatase-like_dom"/>
</dbReference>
<keyword evidence="1" id="KW-0378">Hydrolase</keyword>
<dbReference type="InterPro" id="IPR011006">
    <property type="entry name" value="CheY-like_superfamily"/>
</dbReference>
<dbReference type="GO" id="GO:0000160">
    <property type="term" value="P:phosphorelay signal transduction system"/>
    <property type="evidence" value="ECO:0007669"/>
    <property type="project" value="InterPro"/>
</dbReference>
<dbReference type="InterPro" id="IPR052016">
    <property type="entry name" value="Bact_Sigma-Reg"/>
</dbReference>
<evidence type="ECO:0000313" key="5">
    <source>
        <dbReference type="Proteomes" id="UP000269669"/>
    </source>
</evidence>
<dbReference type="CDD" id="cd19920">
    <property type="entry name" value="REC_PA4781-like"/>
    <property type="match status" value="1"/>
</dbReference>
<dbReference type="SUPFAM" id="SSF81606">
    <property type="entry name" value="PP2C-like"/>
    <property type="match status" value="1"/>
</dbReference>
<gene>
    <name evidence="4" type="ORF">EDE15_1118</name>
</gene>
<evidence type="ECO:0000259" key="3">
    <source>
        <dbReference type="PROSITE" id="PS50110"/>
    </source>
</evidence>
<evidence type="ECO:0000256" key="2">
    <source>
        <dbReference type="PROSITE-ProRule" id="PRU00169"/>
    </source>
</evidence>
<dbReference type="PANTHER" id="PTHR43156:SF2">
    <property type="entry name" value="STAGE II SPORULATION PROTEIN E"/>
    <property type="match status" value="1"/>
</dbReference>
<dbReference type="Proteomes" id="UP000269669">
    <property type="component" value="Unassembled WGS sequence"/>
</dbReference>
<name>A0A3R9Q892_9BACT</name>
<sequence>MNAEVKTLLLVDDEPANIQIVNSILKDIYKTRIATSGAKALELANQTPAPDLILLDVMMPEMDGYEVCSRLKSADHTRDIPVIFLTGQTEIDDETKGFEVGAVDYIHKPFSPAVVQARVRTHLMLRGIREQLARQLQSIQCEMDTARQIQLSILPREIPVIRGLDISARYLPMTAVAGDFYDFIPIDEKRIGILVADVSGHGMPAALISSMLKIALDGQIKCALEPARVLAGLNRTLCGKFQGHFVTAVYVVVDTERQSLLYAGAGHPPLIFMDHSAGKARDFVENGLFLGFFPEATYTAVEIPFKAGDWGVLYTDGILEMTDPSDEQFGLDRFKQFLQDNHDLSTGQFVDELLEALSQWSNLALGREPEDDITLLAFHFGRTAG</sequence>
<comment type="caution">
    <text evidence="4">The sequence shown here is derived from an EMBL/GenBank/DDBJ whole genome shotgun (WGS) entry which is preliminary data.</text>
</comment>
<evidence type="ECO:0000313" key="4">
    <source>
        <dbReference type="EMBL" id="RSL15627.1"/>
    </source>
</evidence>
<dbReference type="InterPro" id="IPR001789">
    <property type="entry name" value="Sig_transdc_resp-reg_receiver"/>
</dbReference>
<dbReference type="Pfam" id="PF07228">
    <property type="entry name" value="SpoIIE"/>
    <property type="match status" value="1"/>
</dbReference>
<dbReference type="Gene3D" id="3.40.50.2300">
    <property type="match status" value="1"/>
</dbReference>
<dbReference type="SMART" id="SM00448">
    <property type="entry name" value="REC"/>
    <property type="match status" value="1"/>
</dbReference>
<dbReference type="Gene3D" id="3.60.40.10">
    <property type="entry name" value="PPM-type phosphatase domain"/>
    <property type="match status" value="1"/>
</dbReference>
<dbReference type="GO" id="GO:0016791">
    <property type="term" value="F:phosphatase activity"/>
    <property type="evidence" value="ECO:0007669"/>
    <property type="project" value="TreeGrafter"/>
</dbReference>
<dbReference type="EMBL" id="RSDW01000001">
    <property type="protein sequence ID" value="RSL15627.1"/>
    <property type="molecule type" value="Genomic_DNA"/>
</dbReference>
<organism evidence="4 5">
    <name type="scientific">Edaphobacter aggregans</name>
    <dbReference type="NCBI Taxonomy" id="570835"/>
    <lineage>
        <taxon>Bacteria</taxon>
        <taxon>Pseudomonadati</taxon>
        <taxon>Acidobacteriota</taxon>
        <taxon>Terriglobia</taxon>
        <taxon>Terriglobales</taxon>
        <taxon>Acidobacteriaceae</taxon>
        <taxon>Edaphobacter</taxon>
    </lineage>
</organism>